<dbReference type="InterPro" id="IPR027417">
    <property type="entry name" value="P-loop_NTPase"/>
</dbReference>
<dbReference type="InterPro" id="IPR006073">
    <property type="entry name" value="GTP-bd"/>
</dbReference>
<evidence type="ECO:0000313" key="9">
    <source>
        <dbReference type="EMBL" id="PSR35430.1"/>
    </source>
</evidence>
<dbReference type="GO" id="GO:0046872">
    <property type="term" value="F:metal ion binding"/>
    <property type="evidence" value="ECO:0007669"/>
    <property type="project" value="UniProtKB-KW"/>
</dbReference>
<feature type="domain" description="Hflx-type G" evidence="8">
    <location>
        <begin position="226"/>
        <end position="385"/>
    </location>
</feature>
<comment type="subcellular location">
    <subcellularLocation>
        <location evidence="5">Cytoplasm</location>
    </subcellularLocation>
    <text evidence="5">May associate with membranes.</text>
</comment>
<dbReference type="PRINTS" id="PR00326">
    <property type="entry name" value="GTP1OBG"/>
</dbReference>
<dbReference type="InterPro" id="IPR032305">
    <property type="entry name" value="GTP-bd_M"/>
</dbReference>
<dbReference type="GO" id="GO:0003924">
    <property type="term" value="F:GTPase activity"/>
    <property type="evidence" value="ECO:0007669"/>
    <property type="project" value="UniProtKB-UniRule"/>
</dbReference>
<dbReference type="HAMAP" id="MF_00900">
    <property type="entry name" value="GTPase_HflX"/>
    <property type="match status" value="1"/>
</dbReference>
<organism evidence="9 10">
    <name type="scientific">Sulfobacillus benefaciens</name>
    <dbReference type="NCBI Taxonomy" id="453960"/>
    <lineage>
        <taxon>Bacteria</taxon>
        <taxon>Bacillati</taxon>
        <taxon>Bacillota</taxon>
        <taxon>Clostridia</taxon>
        <taxon>Eubacteriales</taxon>
        <taxon>Clostridiales Family XVII. Incertae Sedis</taxon>
        <taxon>Sulfobacillus</taxon>
    </lineage>
</organism>
<accession>A0A2T2XLS2</accession>
<dbReference type="AlphaFoldDB" id="A0A2T2XLS2"/>
<comment type="caution">
    <text evidence="9">The sequence shown here is derived from an EMBL/GenBank/DDBJ whole genome shotgun (WGS) entry which is preliminary data.</text>
</comment>
<comment type="cofactor">
    <cofactor evidence="7">
        <name>Mg(2+)</name>
        <dbReference type="ChEBI" id="CHEBI:18420"/>
    </cofactor>
</comment>
<dbReference type="Pfam" id="PF16360">
    <property type="entry name" value="GTP-bdg_M"/>
    <property type="match status" value="1"/>
</dbReference>
<keyword evidence="3 7" id="KW-0460">Magnesium</keyword>
<dbReference type="Gene3D" id="6.10.250.2860">
    <property type="match status" value="1"/>
</dbReference>
<dbReference type="InterPro" id="IPR042108">
    <property type="entry name" value="GTPase_HflX_N_sf"/>
</dbReference>
<feature type="binding site" evidence="7">
    <location>
        <position position="239"/>
    </location>
    <ligand>
        <name>Mg(2+)</name>
        <dbReference type="ChEBI" id="CHEBI:18420"/>
    </ligand>
</feature>
<protein>
    <recommendedName>
        <fullName evidence="5">GTPase HflX</fullName>
    </recommendedName>
    <alternativeName>
        <fullName evidence="5">GTP-binding protein HflX</fullName>
    </alternativeName>
</protein>
<dbReference type="PIRSF" id="PIRSF006809">
    <property type="entry name" value="GTP-binding_hflX_prd"/>
    <property type="match status" value="1"/>
</dbReference>
<evidence type="ECO:0000256" key="4">
    <source>
        <dbReference type="ARBA" id="ARBA00023134"/>
    </source>
</evidence>
<evidence type="ECO:0000259" key="8">
    <source>
        <dbReference type="PROSITE" id="PS51705"/>
    </source>
</evidence>
<gene>
    <name evidence="5 9" type="primary">hflX</name>
    <name evidence="9" type="ORF">C7B46_00095</name>
</gene>
<comment type="similarity">
    <text evidence="5">Belongs to the TRAFAC class OBG-HflX-like GTPase superfamily. HflX GTPase family.</text>
</comment>
<keyword evidence="1 7" id="KW-0479">Metal-binding</keyword>
<dbReference type="GO" id="GO:0005525">
    <property type="term" value="F:GTP binding"/>
    <property type="evidence" value="ECO:0007669"/>
    <property type="project" value="UniProtKB-UniRule"/>
</dbReference>
<feature type="binding site" evidence="6">
    <location>
        <begin position="232"/>
        <end position="239"/>
    </location>
    <ligand>
        <name>GTP</name>
        <dbReference type="ChEBI" id="CHEBI:37565"/>
    </ligand>
</feature>
<dbReference type="InterPro" id="IPR016496">
    <property type="entry name" value="GTPase_HflX"/>
</dbReference>
<feature type="binding site" evidence="6">
    <location>
        <begin position="257"/>
        <end position="261"/>
    </location>
    <ligand>
        <name>GTP</name>
        <dbReference type="ChEBI" id="CHEBI:37565"/>
    </ligand>
</feature>
<dbReference type="Proteomes" id="UP000242972">
    <property type="component" value="Unassembled WGS sequence"/>
</dbReference>
<keyword evidence="4 5" id="KW-0342">GTP-binding</keyword>
<keyword evidence="5" id="KW-0963">Cytoplasm</keyword>
<dbReference type="GO" id="GO:0005737">
    <property type="term" value="C:cytoplasm"/>
    <property type="evidence" value="ECO:0007669"/>
    <property type="project" value="UniProtKB-SubCell"/>
</dbReference>
<evidence type="ECO:0000256" key="7">
    <source>
        <dbReference type="PIRSR" id="PIRSR006809-2"/>
    </source>
</evidence>
<comment type="subunit">
    <text evidence="5">Monomer. Associates with the 50S ribosomal subunit.</text>
</comment>
<dbReference type="GO" id="GO:0043022">
    <property type="term" value="F:ribosome binding"/>
    <property type="evidence" value="ECO:0007669"/>
    <property type="project" value="TreeGrafter"/>
</dbReference>
<proteinExistence type="inferred from homology"/>
<feature type="binding site" evidence="6">
    <location>
        <begin position="279"/>
        <end position="282"/>
    </location>
    <ligand>
        <name>GTP</name>
        <dbReference type="ChEBI" id="CHEBI:37565"/>
    </ligand>
</feature>
<evidence type="ECO:0000256" key="5">
    <source>
        <dbReference type="HAMAP-Rule" id="MF_00900"/>
    </source>
</evidence>
<dbReference type="CDD" id="cd01878">
    <property type="entry name" value="HflX"/>
    <property type="match status" value="1"/>
</dbReference>
<dbReference type="InterPro" id="IPR030394">
    <property type="entry name" value="G_HFLX_dom"/>
</dbReference>
<dbReference type="Gene3D" id="3.40.50.11060">
    <property type="entry name" value="GTPase HflX, N-terminal domain"/>
    <property type="match status" value="1"/>
</dbReference>
<dbReference type="Gene3D" id="3.40.50.300">
    <property type="entry name" value="P-loop containing nucleotide triphosphate hydrolases"/>
    <property type="match status" value="1"/>
</dbReference>
<dbReference type="EMBL" id="PXYW01000001">
    <property type="protein sequence ID" value="PSR35430.1"/>
    <property type="molecule type" value="Genomic_DNA"/>
</dbReference>
<dbReference type="NCBIfam" id="TIGR03156">
    <property type="entry name" value="GTP_HflX"/>
    <property type="match status" value="1"/>
</dbReference>
<evidence type="ECO:0000256" key="3">
    <source>
        <dbReference type="ARBA" id="ARBA00022842"/>
    </source>
</evidence>
<dbReference type="PROSITE" id="PS51705">
    <property type="entry name" value="G_HFLX"/>
    <property type="match status" value="1"/>
</dbReference>
<dbReference type="Pfam" id="PF13167">
    <property type="entry name" value="GTP-bdg_N"/>
    <property type="match status" value="1"/>
</dbReference>
<dbReference type="Pfam" id="PF01926">
    <property type="entry name" value="MMR_HSR1"/>
    <property type="match status" value="1"/>
</dbReference>
<comment type="function">
    <text evidence="5">GTPase that associates with the 50S ribosomal subunit and may have a role during protein synthesis or ribosome biogenesis.</text>
</comment>
<reference evidence="9 10" key="1">
    <citation type="journal article" date="2014" name="BMC Genomics">
        <title>Comparison of environmental and isolate Sulfobacillus genomes reveals diverse carbon, sulfur, nitrogen, and hydrogen metabolisms.</title>
        <authorList>
            <person name="Justice N.B."/>
            <person name="Norman A."/>
            <person name="Brown C.T."/>
            <person name="Singh A."/>
            <person name="Thomas B.C."/>
            <person name="Banfield J.F."/>
        </authorList>
    </citation>
    <scope>NUCLEOTIDE SEQUENCE [LARGE SCALE GENOMIC DNA]</scope>
    <source>
        <strain evidence="9">AMDSBA4</strain>
    </source>
</reference>
<dbReference type="PANTHER" id="PTHR10229:SF0">
    <property type="entry name" value="GTP-BINDING PROTEIN 6-RELATED"/>
    <property type="match status" value="1"/>
</dbReference>
<evidence type="ECO:0000313" key="10">
    <source>
        <dbReference type="Proteomes" id="UP000242972"/>
    </source>
</evidence>
<name>A0A2T2XLS2_9FIRM</name>
<evidence type="ECO:0000256" key="1">
    <source>
        <dbReference type="ARBA" id="ARBA00022723"/>
    </source>
</evidence>
<feature type="binding site" evidence="7">
    <location>
        <position position="259"/>
    </location>
    <ligand>
        <name>Mg(2+)</name>
        <dbReference type="ChEBI" id="CHEBI:18420"/>
    </ligand>
</feature>
<dbReference type="PANTHER" id="PTHR10229">
    <property type="entry name" value="GTP-BINDING PROTEIN HFLX"/>
    <property type="match status" value="1"/>
</dbReference>
<dbReference type="InterPro" id="IPR025121">
    <property type="entry name" value="GTPase_HflX_N"/>
</dbReference>
<evidence type="ECO:0000256" key="6">
    <source>
        <dbReference type="PIRSR" id="PIRSR006809-1"/>
    </source>
</evidence>
<evidence type="ECO:0000256" key="2">
    <source>
        <dbReference type="ARBA" id="ARBA00022741"/>
    </source>
</evidence>
<sequence>MRRLMCTPVAANLGCCCRVFPNRWQPMVIKGGFMPDRAILVSVMDRRHPVDRNQVQETAGLVAAAGGLVVDYESQQRSDLRRGLGKGALERLNQKVRDQSANLVVSDIDLSPSMAAHWAAALPSETRVVDRTQVILDIFARRATSREGKLQVELAQLRYLLPRLSALGTHPDRAGGGIGTRGPGETALELDRRRIRTRIQVLQDALNRVSAARQTRRQKRHDREIPVVALVGYTNVGKSTLFNRLTGDVSVAADALFVTLDPTVRKVVVPNFGPALIFDTVGFVDRLPHTLVTAFHATLDEVREANLLLEVVDGSDPHLEQHRQATEHVLQEVGAGELPRLVVYTQSDKVPVAQRGSGQLWVSAVTDEGIDELRHALGQNLSAWRQKLTVFAPWSDSELWAAVSRDATILQRHDGGNGATLTILVPPARVAYFNGYCTLDSSGSEC</sequence>
<keyword evidence="2 5" id="KW-0547">Nucleotide-binding</keyword>
<dbReference type="SUPFAM" id="SSF52540">
    <property type="entry name" value="P-loop containing nucleoside triphosphate hydrolases"/>
    <property type="match status" value="1"/>
</dbReference>